<reference evidence="2 3" key="1">
    <citation type="submission" date="2022-09" db="EMBL/GenBank/DDBJ databases">
        <title>Enrichment on poylsaccharides allowed isolation of novel metabolic and taxonomic groups of Haloarchaea.</title>
        <authorList>
            <person name="Sorokin D.Y."/>
            <person name="Elcheninov A.G."/>
            <person name="Khizhniak T.V."/>
            <person name="Kolganova T.V."/>
            <person name="Kublanov I.V."/>
        </authorList>
    </citation>
    <scope>NUCLEOTIDE SEQUENCE [LARGE SCALE GENOMIC DNA]</scope>
    <source>
        <strain evidence="2 3">AArc-m2/3/4</strain>
    </source>
</reference>
<keyword evidence="3" id="KW-1185">Reference proteome</keyword>
<dbReference type="Proteomes" id="UP001320972">
    <property type="component" value="Unassembled WGS sequence"/>
</dbReference>
<accession>A0ABT2Q8E3</accession>
<keyword evidence="1" id="KW-0472">Membrane</keyword>
<evidence type="ECO:0000256" key="1">
    <source>
        <dbReference type="SAM" id="Phobius"/>
    </source>
</evidence>
<sequence length="182" mass="20302">MVPIIDKLREDIKDDELSDEEILNVFRQKLQEKDEKVLKTAEVAEQLPVSQNWTSSRLNQLETDDRVHSKSAGQGRVWWLDESEPEYPVAQGIGDIIWYSSLARRASRTSGLIGFGMLALGGLLLLPIFGLNLFPNLETGLLTTHNMAVLATLAAIYAGLILIVGLGLRLASIWIRKRYSAD</sequence>
<feature type="transmembrane region" description="Helical" evidence="1">
    <location>
        <begin position="147"/>
        <end position="168"/>
    </location>
</feature>
<evidence type="ECO:0000313" key="3">
    <source>
        <dbReference type="Proteomes" id="UP001320972"/>
    </source>
</evidence>
<evidence type="ECO:0000313" key="2">
    <source>
        <dbReference type="EMBL" id="MCU4971158.1"/>
    </source>
</evidence>
<feature type="transmembrane region" description="Helical" evidence="1">
    <location>
        <begin position="112"/>
        <end position="135"/>
    </location>
</feature>
<organism evidence="2 3">
    <name type="scientific">Natronoglomus mannanivorans</name>
    <dbReference type="NCBI Taxonomy" id="2979990"/>
    <lineage>
        <taxon>Archaea</taxon>
        <taxon>Methanobacteriati</taxon>
        <taxon>Methanobacteriota</taxon>
        <taxon>Stenosarchaea group</taxon>
        <taxon>Halobacteria</taxon>
        <taxon>Halobacteriales</taxon>
        <taxon>Natrialbaceae</taxon>
        <taxon>Natronoglomus</taxon>
    </lineage>
</organism>
<dbReference type="EMBL" id="JAOPKB010000001">
    <property type="protein sequence ID" value="MCU4971158.1"/>
    <property type="molecule type" value="Genomic_DNA"/>
</dbReference>
<name>A0ABT2Q8E3_9EURY</name>
<comment type="caution">
    <text evidence="2">The sequence shown here is derived from an EMBL/GenBank/DDBJ whole genome shotgun (WGS) entry which is preliminary data.</text>
</comment>
<protein>
    <submittedName>
        <fullName evidence="2">Uncharacterized protein</fullName>
    </submittedName>
</protein>
<dbReference type="RefSeq" id="WP_338006660.1">
    <property type="nucleotide sequence ID" value="NZ_JAOPKB010000001.1"/>
</dbReference>
<keyword evidence="1" id="KW-1133">Transmembrane helix</keyword>
<proteinExistence type="predicted"/>
<gene>
    <name evidence="2" type="ORF">OB955_00195</name>
</gene>
<keyword evidence="1" id="KW-0812">Transmembrane</keyword>